<evidence type="ECO:0008006" key="6">
    <source>
        <dbReference type="Google" id="ProtNLM"/>
    </source>
</evidence>
<protein>
    <recommendedName>
        <fullName evidence="6">Six-hairpin glycosidase-like protein</fullName>
    </recommendedName>
</protein>
<gene>
    <name evidence="4" type="ORF">B0J12DRAFT_720879</name>
</gene>
<dbReference type="PANTHER" id="PTHR40081:SF1">
    <property type="entry name" value="TAT PATHWAY SIGNAL SEQUENCE DOMAIN PROTEIN"/>
    <property type="match status" value="1"/>
</dbReference>
<dbReference type="Pfam" id="PF19501">
    <property type="entry name" value="PcRGLX_1st"/>
    <property type="match status" value="1"/>
</dbReference>
<comment type="caution">
    <text evidence="4">The sequence shown here is derived from an EMBL/GenBank/DDBJ whole genome shotgun (WGS) entry which is preliminary data.</text>
</comment>
<organism evidence="4 5">
    <name type="scientific">Macrophomina phaseolina</name>
    <dbReference type="NCBI Taxonomy" id="35725"/>
    <lineage>
        <taxon>Eukaryota</taxon>
        <taxon>Fungi</taxon>
        <taxon>Dikarya</taxon>
        <taxon>Ascomycota</taxon>
        <taxon>Pezizomycotina</taxon>
        <taxon>Dothideomycetes</taxon>
        <taxon>Dothideomycetes incertae sedis</taxon>
        <taxon>Botryosphaeriales</taxon>
        <taxon>Botryosphaeriaceae</taxon>
        <taxon>Macrophomina</taxon>
    </lineage>
</organism>
<evidence type="ECO:0000313" key="4">
    <source>
        <dbReference type="EMBL" id="KAH7039414.1"/>
    </source>
</evidence>
<keyword evidence="5" id="KW-1185">Reference proteome</keyword>
<dbReference type="InterPro" id="IPR045793">
    <property type="entry name" value="PcRGLX/YetA-like"/>
</dbReference>
<reference evidence="4 5" key="1">
    <citation type="journal article" date="2021" name="Nat. Commun.">
        <title>Genetic determinants of endophytism in the Arabidopsis root mycobiome.</title>
        <authorList>
            <person name="Mesny F."/>
            <person name="Miyauchi S."/>
            <person name="Thiergart T."/>
            <person name="Pickel B."/>
            <person name="Atanasova L."/>
            <person name="Karlsson M."/>
            <person name="Huettel B."/>
            <person name="Barry K.W."/>
            <person name="Haridas S."/>
            <person name="Chen C."/>
            <person name="Bauer D."/>
            <person name="Andreopoulos W."/>
            <person name="Pangilinan J."/>
            <person name="LaButti K."/>
            <person name="Riley R."/>
            <person name="Lipzen A."/>
            <person name="Clum A."/>
            <person name="Drula E."/>
            <person name="Henrissat B."/>
            <person name="Kohler A."/>
            <person name="Grigoriev I.V."/>
            <person name="Martin F.M."/>
            <person name="Hacquard S."/>
        </authorList>
    </citation>
    <scope>NUCLEOTIDE SEQUENCE [LARGE SCALE GENOMIC DNA]</scope>
    <source>
        <strain evidence="4 5">MPI-SDFR-AT-0080</strain>
    </source>
</reference>
<name>A0ABQ8G1D6_9PEZI</name>
<feature type="domain" description="PcRGLX/YetA-like N-terminal RIFT barrel" evidence="1">
    <location>
        <begin position="8"/>
        <end position="68"/>
    </location>
</feature>
<dbReference type="InterPro" id="IPR048329">
    <property type="entry name" value="PcRGLX_1st"/>
</dbReference>
<dbReference type="Pfam" id="PF21345">
    <property type="entry name" value="PcRGLX_2nd"/>
    <property type="match status" value="1"/>
</dbReference>
<proteinExistence type="predicted"/>
<sequence length="826" mass="91802">MTTASAHVKWLEGRYKAESTEFTCTTKDGKAVPLQSWITAHWPDNSIKWTAHATSAGETSKEGYTIHATVNTPEERTSEGASLQIRESDHYIAVGTGEINVTFPKSGTALISNITTKTGTTVGTNGHLVLLTQPTILDHDLPTESITYHKLTSTITSTTIERAGPLRTTIKITGHHLPEPPPQPVAPSSPSLSASTHTLTYALPTRPYAHIRGLALRLSAPVLRTPTTAPYDTHVRFTSATSGVLAECAQGLTALWKDPGPAVRAAQVAGAPCPAAETWREGMDEGVRWVPVRKEWRLAQMGPDGYAIRKRMGEGREWVKVPGTGGRAGGVVFAGAAGRGGVMVGVRWFWERWPEGGPMDVRAWRGSMGEEGYEGQLEAMRVTYEDCEERMWSPESVARTSELVVLATEGTPAAEELAKVTRYVRNPPVLVADSERIYETGAFGKYWSPMSHPLLSQPLREELDMKLEFLFNFYKNQVEDHKWYGFWDHGDIIHTYDADRHTWRYDLSPDLWLWFYFLRTGRADVYSMAEALTRHTGEVDVYHLGKYRGLGTRHGVQHWSDSCKQARISNAPYRKHFYYLSDGDERIGDLLEETLDTEKTFIILDPYRKVRKHKETYRPDLGSALAAAWFIECERHGPRWEEANSRLLTSISGISKLANGFVTGQVSYNQLTGGIAPPPEDAANQGVVKVCHLSAMFGLFEICADILDASRENLPLGFERAWLEYCKYFNATAEERTKRFGVSFGTLQLKQGHSRLTAYAAQHSLDAALAGRAWQEFLFSDGYRKDASWSGHAVDGSGILEPVEEAPWISSNISALFGLAAIQDMA</sequence>
<dbReference type="Pfam" id="PF21346">
    <property type="entry name" value="PcRGLX_3rd"/>
    <property type="match status" value="1"/>
</dbReference>
<accession>A0ABQ8G1D6</accession>
<dbReference type="PANTHER" id="PTHR40081">
    <property type="entry name" value="CONCANAVALIN A-LIKE LECTIN/GLUCANASE"/>
    <property type="match status" value="1"/>
</dbReference>
<evidence type="ECO:0000259" key="2">
    <source>
        <dbReference type="Pfam" id="PF21345"/>
    </source>
</evidence>
<evidence type="ECO:0000313" key="5">
    <source>
        <dbReference type="Proteomes" id="UP000774617"/>
    </source>
</evidence>
<dbReference type="EMBL" id="JAGTJR010000029">
    <property type="protein sequence ID" value="KAH7039414.1"/>
    <property type="molecule type" value="Genomic_DNA"/>
</dbReference>
<dbReference type="InterPro" id="IPR048330">
    <property type="entry name" value="PcRGLX/YetA_2nd"/>
</dbReference>
<dbReference type="Proteomes" id="UP000774617">
    <property type="component" value="Unassembled WGS sequence"/>
</dbReference>
<evidence type="ECO:0000259" key="3">
    <source>
        <dbReference type="Pfam" id="PF21346"/>
    </source>
</evidence>
<feature type="domain" description="PcRGLX/YetA-like C-terminal alpha/alpha toroid" evidence="3">
    <location>
        <begin position="427"/>
        <end position="826"/>
    </location>
</feature>
<dbReference type="InterPro" id="IPR048331">
    <property type="entry name" value="PcRGLX/YetA_3rd"/>
</dbReference>
<feature type="domain" description="PcRGLX/YetA-like central beta-sandwich" evidence="2">
    <location>
        <begin position="84"/>
        <end position="355"/>
    </location>
</feature>
<evidence type="ECO:0000259" key="1">
    <source>
        <dbReference type="Pfam" id="PF19501"/>
    </source>
</evidence>